<comment type="similarity">
    <text evidence="5">Belongs to the WD repeat MORG1 family.</text>
</comment>
<keyword evidence="4" id="KW-0677">Repeat</keyword>
<proteinExistence type="inferred from homology"/>
<dbReference type="GO" id="GO:0005737">
    <property type="term" value="C:cytoplasm"/>
    <property type="evidence" value="ECO:0007669"/>
    <property type="project" value="UniProtKB-SubCell"/>
</dbReference>
<dbReference type="CDD" id="cd00200">
    <property type="entry name" value="WD40"/>
    <property type="match status" value="1"/>
</dbReference>
<dbReference type="PROSITE" id="PS00678">
    <property type="entry name" value="WD_REPEATS_1"/>
    <property type="match status" value="1"/>
</dbReference>
<dbReference type="PROSITE" id="PS50294">
    <property type="entry name" value="WD_REPEATS_REGION"/>
    <property type="match status" value="2"/>
</dbReference>
<accession>A0AAF0AW82</accession>
<sequence>MQVNLIRQIPTNEKEPLNAIKYNSTGNYLLCAGNDRVVRLLNSKTGAYIREYMAHSFEVMDLDIVTDSTRFASCGGDRFVHVWDVSTGKVIRKFGSHLARVNTVRYNEDSSILASGSFDSKVRLWDCRSNSSIPVQVLNEAKDSVSTIDIKEDQIIAGSTDGNIRTYDVRNGKILTDSFTNPITSIWTSKTGAFALVSVLHNSNHLLDLETGGILKSYSGKKNTNYRLRSCLDYMEHYVISGSEDGKILIWDMESGEQLTSISTPNMSIVSDIVSHPSSDSFAATTTHGDVLVYQCLKT</sequence>
<name>A0AAF0AW82_9SCHI</name>
<dbReference type="InterPro" id="IPR020472">
    <property type="entry name" value="WD40_PAC1"/>
</dbReference>
<dbReference type="PROSITE" id="PS50082">
    <property type="entry name" value="WD_REPEATS_2"/>
    <property type="match status" value="3"/>
</dbReference>
<dbReference type="Gene3D" id="2.130.10.10">
    <property type="entry name" value="YVTN repeat-like/Quinoprotein amine dehydrogenase"/>
    <property type="match status" value="1"/>
</dbReference>
<evidence type="ECO:0000256" key="4">
    <source>
        <dbReference type="ARBA" id="ARBA00022737"/>
    </source>
</evidence>
<evidence type="ECO:0000256" key="5">
    <source>
        <dbReference type="ARBA" id="ARBA00038145"/>
    </source>
</evidence>
<evidence type="ECO:0000256" key="6">
    <source>
        <dbReference type="PROSITE-ProRule" id="PRU00221"/>
    </source>
</evidence>
<dbReference type="Proteomes" id="UP001212411">
    <property type="component" value="Chromosome 1"/>
</dbReference>
<dbReference type="SUPFAM" id="SSF50978">
    <property type="entry name" value="WD40 repeat-like"/>
    <property type="match status" value="1"/>
</dbReference>
<dbReference type="InterPro" id="IPR036322">
    <property type="entry name" value="WD40_repeat_dom_sf"/>
</dbReference>
<organism evidence="7 8">
    <name type="scientific">Schizosaccharomyces osmophilus</name>
    <dbReference type="NCBI Taxonomy" id="2545709"/>
    <lineage>
        <taxon>Eukaryota</taxon>
        <taxon>Fungi</taxon>
        <taxon>Dikarya</taxon>
        <taxon>Ascomycota</taxon>
        <taxon>Taphrinomycotina</taxon>
        <taxon>Schizosaccharomycetes</taxon>
        <taxon>Schizosaccharomycetales</taxon>
        <taxon>Schizosaccharomycetaceae</taxon>
        <taxon>Schizosaccharomyces</taxon>
    </lineage>
</organism>
<gene>
    <name evidence="7" type="primary">wdr83</name>
    <name evidence="7" type="ORF">SOMG_01471</name>
</gene>
<dbReference type="InterPro" id="IPR051980">
    <property type="entry name" value="WD_repeat_MORG1"/>
</dbReference>
<comment type="subcellular location">
    <subcellularLocation>
        <location evidence="1">Cytoplasm</location>
    </subcellularLocation>
</comment>
<dbReference type="EMBL" id="CP115611">
    <property type="protein sequence ID" value="WBW72785.1"/>
    <property type="molecule type" value="Genomic_DNA"/>
</dbReference>
<dbReference type="AlphaFoldDB" id="A0AAF0AW82"/>
<dbReference type="PANTHER" id="PTHR22842:SF3">
    <property type="entry name" value="WD REPEAT DOMAIN-CONTAINING PROTEIN 83"/>
    <property type="match status" value="1"/>
</dbReference>
<dbReference type="InterPro" id="IPR019775">
    <property type="entry name" value="WD40_repeat_CS"/>
</dbReference>
<evidence type="ECO:0000313" key="8">
    <source>
        <dbReference type="Proteomes" id="UP001212411"/>
    </source>
</evidence>
<evidence type="ECO:0000256" key="3">
    <source>
        <dbReference type="ARBA" id="ARBA00022574"/>
    </source>
</evidence>
<keyword evidence="3 6" id="KW-0853">WD repeat</keyword>
<protein>
    <submittedName>
        <fullName evidence="7">WD repeat protein, MAPK organizer 1 (MORG1) family Wdr83-like</fullName>
    </submittedName>
</protein>
<dbReference type="InterPro" id="IPR001680">
    <property type="entry name" value="WD40_rpt"/>
</dbReference>
<dbReference type="InterPro" id="IPR015943">
    <property type="entry name" value="WD40/YVTN_repeat-like_dom_sf"/>
</dbReference>
<feature type="repeat" description="WD" evidence="6">
    <location>
        <begin position="94"/>
        <end position="135"/>
    </location>
</feature>
<evidence type="ECO:0000256" key="2">
    <source>
        <dbReference type="ARBA" id="ARBA00022490"/>
    </source>
</evidence>
<dbReference type="PRINTS" id="PR00320">
    <property type="entry name" value="GPROTEINBRPT"/>
</dbReference>
<dbReference type="SMART" id="SM00320">
    <property type="entry name" value="WD40"/>
    <property type="match status" value="6"/>
</dbReference>
<keyword evidence="2" id="KW-0963">Cytoplasm</keyword>
<dbReference type="KEGG" id="som:SOMG_01471"/>
<feature type="repeat" description="WD" evidence="6">
    <location>
        <begin position="52"/>
        <end position="93"/>
    </location>
</feature>
<dbReference type="GeneID" id="80874953"/>
<keyword evidence="8" id="KW-1185">Reference proteome</keyword>
<dbReference type="PANTHER" id="PTHR22842">
    <property type="entry name" value="WD40 REPEAT PROTEIN"/>
    <property type="match status" value="1"/>
</dbReference>
<dbReference type="RefSeq" id="XP_056037028.1">
    <property type="nucleotide sequence ID" value="XM_056180264.1"/>
</dbReference>
<reference evidence="7 8" key="1">
    <citation type="journal article" date="2023" name="G3 (Bethesda)">
        <title>A high-quality reference genome for the fission yeast Schizosaccharomyces osmophilus.</title>
        <authorList>
            <person name="Jia G.S."/>
            <person name="Zhang W.C."/>
            <person name="Liang Y."/>
            <person name="Liu X.H."/>
            <person name="Rhind N."/>
            <person name="Pidoux A."/>
            <person name="Brysch-Herzberg M."/>
            <person name="Du L.L."/>
        </authorList>
    </citation>
    <scope>NUCLEOTIDE SEQUENCE [LARGE SCALE GENOMIC DNA]</scope>
    <source>
        <strain evidence="7 8">CBS 15793</strain>
    </source>
</reference>
<evidence type="ECO:0000256" key="1">
    <source>
        <dbReference type="ARBA" id="ARBA00004496"/>
    </source>
</evidence>
<evidence type="ECO:0000313" key="7">
    <source>
        <dbReference type="EMBL" id="WBW72785.1"/>
    </source>
</evidence>
<dbReference type="Pfam" id="PF00400">
    <property type="entry name" value="WD40"/>
    <property type="match status" value="4"/>
</dbReference>
<dbReference type="GO" id="GO:0000398">
    <property type="term" value="P:mRNA splicing, via spliceosome"/>
    <property type="evidence" value="ECO:0007669"/>
    <property type="project" value="TreeGrafter"/>
</dbReference>
<dbReference type="GO" id="GO:0071013">
    <property type="term" value="C:catalytic step 2 spliceosome"/>
    <property type="evidence" value="ECO:0007669"/>
    <property type="project" value="TreeGrafter"/>
</dbReference>
<feature type="repeat" description="WD" evidence="6">
    <location>
        <begin position="238"/>
        <end position="261"/>
    </location>
</feature>